<dbReference type="AlphaFoldDB" id="A0A8G2J1U2"/>
<sequence>MKRYSIRLTDEAELDLASIYSFVRKTSASSTVARDYVARIKTFVSGFETYPERGSIRDHVRPGLRIVGFESRVSVAFVVEPTEVVVLRILYAGRQFESDEG</sequence>
<dbReference type="EMBL" id="SJLU01000002">
    <property type="protein sequence ID" value="TBX96898.1"/>
    <property type="molecule type" value="Genomic_DNA"/>
</dbReference>
<dbReference type="GeneID" id="303212007"/>
<protein>
    <submittedName>
        <fullName evidence="2">Type II toxin-antitoxin system RelE/ParE family toxin</fullName>
    </submittedName>
</protein>
<evidence type="ECO:0000313" key="2">
    <source>
        <dbReference type="EMBL" id="TBX96898.1"/>
    </source>
</evidence>
<dbReference type="OMA" id="HIAVIAY"/>
<name>A0A8G2J1U2_RHILV</name>
<gene>
    <name evidence="2" type="ORF">E0H31_06575</name>
</gene>
<evidence type="ECO:0000313" key="3">
    <source>
        <dbReference type="Proteomes" id="UP000291866"/>
    </source>
</evidence>
<organism evidence="2 3">
    <name type="scientific">Rhizobium leguminosarum bv. viciae</name>
    <dbReference type="NCBI Taxonomy" id="387"/>
    <lineage>
        <taxon>Bacteria</taxon>
        <taxon>Pseudomonadati</taxon>
        <taxon>Pseudomonadota</taxon>
        <taxon>Alphaproteobacteria</taxon>
        <taxon>Hyphomicrobiales</taxon>
        <taxon>Rhizobiaceae</taxon>
        <taxon>Rhizobium/Agrobacterium group</taxon>
        <taxon>Rhizobium</taxon>
    </lineage>
</organism>
<dbReference type="RefSeq" id="WP_011649473.1">
    <property type="nucleotide sequence ID" value="NZ_SJLU01000002.1"/>
</dbReference>
<dbReference type="Gene3D" id="3.30.2310.20">
    <property type="entry name" value="RelE-like"/>
    <property type="match status" value="1"/>
</dbReference>
<accession>A0A8G2J1U2</accession>
<dbReference type="Pfam" id="PF05016">
    <property type="entry name" value="ParE_toxin"/>
    <property type="match status" value="1"/>
</dbReference>
<keyword evidence="1" id="KW-1277">Toxin-antitoxin system</keyword>
<dbReference type="Proteomes" id="UP000291866">
    <property type="component" value="Unassembled WGS sequence"/>
</dbReference>
<dbReference type="InterPro" id="IPR007712">
    <property type="entry name" value="RelE/ParE_toxin"/>
</dbReference>
<dbReference type="InterPro" id="IPR035093">
    <property type="entry name" value="RelE/ParE_toxin_dom_sf"/>
</dbReference>
<evidence type="ECO:0000256" key="1">
    <source>
        <dbReference type="ARBA" id="ARBA00022649"/>
    </source>
</evidence>
<reference evidence="2 3" key="1">
    <citation type="submission" date="2019-02" db="EMBL/GenBank/DDBJ databases">
        <title>The competitiveness to form nodules shapes the capacities of Rhizobium leguminosarum sv viciae communities to promote symbiosis with specific hosts.</title>
        <authorList>
            <person name="Boivin S."/>
            <person name="Lepetit M."/>
        </authorList>
    </citation>
    <scope>NUCLEOTIDE SEQUENCE [LARGE SCALE GENOMIC DNA]</scope>
    <source>
        <strain evidence="2 3">SPF4F3</strain>
    </source>
</reference>
<comment type="caution">
    <text evidence="2">The sequence shown here is derived from an EMBL/GenBank/DDBJ whole genome shotgun (WGS) entry which is preliminary data.</text>
</comment>
<proteinExistence type="predicted"/>